<evidence type="ECO:0000256" key="7">
    <source>
        <dbReference type="ARBA" id="ARBA00022840"/>
    </source>
</evidence>
<keyword evidence="6 10" id="KW-0547">Nucleotide-binding</keyword>
<organism evidence="12">
    <name type="scientific">Caenorhabditis brenneri</name>
    <name type="common">Nematode worm</name>
    <dbReference type="NCBI Taxonomy" id="135651"/>
    <lineage>
        <taxon>Eukaryota</taxon>
        <taxon>Metazoa</taxon>
        <taxon>Ecdysozoa</taxon>
        <taxon>Nematoda</taxon>
        <taxon>Chromadorea</taxon>
        <taxon>Rhabditida</taxon>
        <taxon>Rhabditina</taxon>
        <taxon>Rhabditomorpha</taxon>
        <taxon>Rhabditoidea</taxon>
        <taxon>Rhabditidae</taxon>
        <taxon>Peloderinae</taxon>
        <taxon>Caenorhabditis</taxon>
    </lineage>
</organism>
<dbReference type="Gene3D" id="1.10.8.960">
    <property type="match status" value="1"/>
</dbReference>
<dbReference type="eggNOG" id="KOG3754">
    <property type="taxonomic scope" value="Eukaryota"/>
</dbReference>
<evidence type="ECO:0000313" key="12">
    <source>
        <dbReference type="Proteomes" id="UP000008068"/>
    </source>
</evidence>
<dbReference type="InterPro" id="IPR014746">
    <property type="entry name" value="Gln_synth/guanido_kin_cat_dom"/>
</dbReference>
<dbReference type="FunFam" id="3.30.590.50:FF:000007">
    <property type="entry name" value="Glutamate--cysteine ligase"/>
    <property type="match status" value="1"/>
</dbReference>
<dbReference type="InterPro" id="IPR004308">
    <property type="entry name" value="GCS"/>
</dbReference>
<name>G0PK47_CAEBE</name>
<dbReference type="UniPathway" id="UPA00142">
    <property type="reaction ID" value="UER00209"/>
</dbReference>
<dbReference type="FunFam" id="3.30.590.50:FF:000002">
    <property type="entry name" value="Glutamate--cysteine ligase catalytic subunit"/>
    <property type="match status" value="1"/>
</dbReference>
<keyword evidence="5 10" id="KW-0317">Glutathione biosynthesis</keyword>
<evidence type="ECO:0000256" key="8">
    <source>
        <dbReference type="ARBA" id="ARBA00030585"/>
    </source>
</evidence>
<dbReference type="InParanoid" id="G0PK47"/>
<evidence type="ECO:0000256" key="5">
    <source>
        <dbReference type="ARBA" id="ARBA00022684"/>
    </source>
</evidence>
<evidence type="ECO:0000256" key="2">
    <source>
        <dbReference type="ARBA" id="ARBA00008100"/>
    </source>
</evidence>
<evidence type="ECO:0000256" key="10">
    <source>
        <dbReference type="RuleBase" id="RU367135"/>
    </source>
</evidence>
<dbReference type="Pfam" id="PF03074">
    <property type="entry name" value="GCS"/>
    <property type="match status" value="1"/>
</dbReference>
<comment type="catalytic activity">
    <reaction evidence="10">
        <text>L-cysteine + L-glutamate + ATP = gamma-L-glutamyl-L-cysteine + ADP + phosphate + H(+)</text>
        <dbReference type="Rhea" id="RHEA:13285"/>
        <dbReference type="ChEBI" id="CHEBI:15378"/>
        <dbReference type="ChEBI" id="CHEBI:29985"/>
        <dbReference type="ChEBI" id="CHEBI:30616"/>
        <dbReference type="ChEBI" id="CHEBI:35235"/>
        <dbReference type="ChEBI" id="CHEBI:43474"/>
        <dbReference type="ChEBI" id="CHEBI:58173"/>
        <dbReference type="ChEBI" id="CHEBI:456216"/>
        <dbReference type="EC" id="6.3.2.2"/>
    </reaction>
</comment>
<reference evidence="12" key="1">
    <citation type="submission" date="2011-07" db="EMBL/GenBank/DDBJ databases">
        <authorList>
            <consortium name="Caenorhabditis brenneri Sequencing and Analysis Consortium"/>
            <person name="Wilson R.K."/>
        </authorList>
    </citation>
    <scope>NUCLEOTIDE SEQUENCE [LARGE SCALE GENOMIC DNA]</scope>
    <source>
        <strain evidence="12">PB2801</strain>
    </source>
</reference>
<evidence type="ECO:0000313" key="11">
    <source>
        <dbReference type="EMBL" id="EGT31721.1"/>
    </source>
</evidence>
<sequence>MGLLTTGAPLSWTETVPHLPSLKAQGIEQFIKLWSLKGSLANFAMKFGDEIEYILVKMDPETKNARVLCEAEKVLEQLKAAAMEATPGEQSMAWNPEFASYMVEGTPGVPYEDSIAALLSVEPNMVARRNAVQQQLGETEICLSISFPSLGVGTFTHPPAAADEGNPEAAFSLLWPQEAVFNGHVRFKNLSKNITDRRRSKVSIHVPIFMDEATPSPYMDSPTTSGETENWNLEARPDHILMDHMGFGMGLCCLQVTFQAADVDEARMLYDQLTPITPVLLALSAATPCVRGKLVDLDSRWSIISQSVDDRTPEERGMVESATVTAIPKSRYGTTSCYIASSSSRFNDTSLLIDEDSFRKMVEAGIDEEMSRHVAHLFIRSPLQVFKERIEQDATKSTEHFETIQSSNWMNMRFKPPPLDAPGMGWRVEFRPTEVQLTDFENAAYCVFIMLITRVIKEKKLDFLVPISMVSENMERAQQRDAVLHGKFFFRHSVEKVSDSAESGEDIKEMSINSIVNGEVGGFPGLIPLIQEYLTEVVTDESTHVRLNAYLTLLSKRASGSVKTLARWTRDFVREHPAYAKDSDVNSEIVYDLMKEMDAISNHNKECEALLGSK</sequence>
<gene>
    <name evidence="11" type="ORF">CAEBREN_21207</name>
</gene>
<dbReference type="Proteomes" id="UP000008068">
    <property type="component" value="Unassembled WGS sequence"/>
</dbReference>
<protein>
    <recommendedName>
        <fullName evidence="3 10">Glutamate--cysteine ligase</fullName>
        <ecNumber evidence="3 10">6.3.2.2</ecNumber>
    </recommendedName>
    <alternativeName>
        <fullName evidence="9 10">Gamma-ECS</fullName>
    </alternativeName>
    <alternativeName>
        <fullName evidence="8 10">Gamma-glutamylcysteine synthetase</fullName>
    </alternativeName>
</protein>
<dbReference type="STRING" id="135651.G0PK47"/>
<dbReference type="OMA" id="LANTDCR"/>
<dbReference type="GO" id="GO:0017109">
    <property type="term" value="C:glutamate-cysteine ligase complex"/>
    <property type="evidence" value="ECO:0007669"/>
    <property type="project" value="TreeGrafter"/>
</dbReference>
<evidence type="ECO:0000256" key="3">
    <source>
        <dbReference type="ARBA" id="ARBA00012220"/>
    </source>
</evidence>
<dbReference type="HOGENOM" id="CLU_010467_0_0_1"/>
<evidence type="ECO:0000256" key="4">
    <source>
        <dbReference type="ARBA" id="ARBA00022598"/>
    </source>
</evidence>
<dbReference type="PANTHER" id="PTHR11164">
    <property type="entry name" value="GLUTAMATE CYSTEINE LIGASE"/>
    <property type="match status" value="1"/>
</dbReference>
<dbReference type="GO" id="GO:0006750">
    <property type="term" value="P:glutathione biosynthetic process"/>
    <property type="evidence" value="ECO:0007669"/>
    <property type="project" value="UniProtKB-UniRule"/>
</dbReference>
<keyword evidence="4 10" id="KW-0436">Ligase</keyword>
<keyword evidence="12" id="KW-1185">Reference proteome</keyword>
<dbReference type="EC" id="6.3.2.2" evidence="3 10"/>
<evidence type="ECO:0000256" key="9">
    <source>
        <dbReference type="ARBA" id="ARBA00032122"/>
    </source>
</evidence>
<dbReference type="AlphaFoldDB" id="G0PK47"/>
<dbReference type="GO" id="GO:0004357">
    <property type="term" value="F:glutamate-cysteine ligase activity"/>
    <property type="evidence" value="ECO:0007669"/>
    <property type="project" value="UniProtKB-UniRule"/>
</dbReference>
<proteinExistence type="inferred from homology"/>
<keyword evidence="7 10" id="KW-0067">ATP-binding</keyword>
<evidence type="ECO:0000256" key="6">
    <source>
        <dbReference type="ARBA" id="ARBA00022741"/>
    </source>
</evidence>
<dbReference type="Gene3D" id="3.30.590.50">
    <property type="match status" value="2"/>
</dbReference>
<dbReference type="EMBL" id="GL380806">
    <property type="protein sequence ID" value="EGT31721.1"/>
    <property type="molecule type" value="Genomic_DNA"/>
</dbReference>
<evidence type="ECO:0000256" key="1">
    <source>
        <dbReference type="ARBA" id="ARBA00005006"/>
    </source>
</evidence>
<dbReference type="SUPFAM" id="SSF55931">
    <property type="entry name" value="Glutamine synthetase/guanido kinase"/>
    <property type="match status" value="1"/>
</dbReference>
<comment type="pathway">
    <text evidence="1 10">Sulfur metabolism; glutathione biosynthesis; glutathione from L-cysteine and L-glutamate: step 1/2.</text>
</comment>
<comment type="similarity">
    <text evidence="2 10">Belongs to the glutamate--cysteine ligase type 3 family.</text>
</comment>
<accession>G0PK47</accession>
<dbReference type="GO" id="GO:0005524">
    <property type="term" value="F:ATP binding"/>
    <property type="evidence" value="ECO:0007669"/>
    <property type="project" value="UniProtKB-UniRule"/>
</dbReference>
<dbReference type="OrthoDB" id="7939818at2759"/>
<dbReference type="PANTHER" id="PTHR11164:SF0">
    <property type="entry name" value="GLUTAMATE--CYSTEINE LIGASE CATALYTIC SUBUNIT"/>
    <property type="match status" value="1"/>
</dbReference>